<name>A0AAD8MYB5_9APIA</name>
<dbReference type="Proteomes" id="UP001237642">
    <property type="component" value="Unassembled WGS sequence"/>
</dbReference>
<accession>A0AAD8MYB5</accession>
<evidence type="ECO:0000313" key="1">
    <source>
        <dbReference type="EMBL" id="KAK1388128.1"/>
    </source>
</evidence>
<keyword evidence="2" id="KW-1185">Reference proteome</keyword>
<protein>
    <submittedName>
        <fullName evidence="1">Uncharacterized protein</fullName>
    </submittedName>
</protein>
<organism evidence="1 2">
    <name type="scientific">Heracleum sosnowskyi</name>
    <dbReference type="NCBI Taxonomy" id="360622"/>
    <lineage>
        <taxon>Eukaryota</taxon>
        <taxon>Viridiplantae</taxon>
        <taxon>Streptophyta</taxon>
        <taxon>Embryophyta</taxon>
        <taxon>Tracheophyta</taxon>
        <taxon>Spermatophyta</taxon>
        <taxon>Magnoliopsida</taxon>
        <taxon>eudicotyledons</taxon>
        <taxon>Gunneridae</taxon>
        <taxon>Pentapetalae</taxon>
        <taxon>asterids</taxon>
        <taxon>campanulids</taxon>
        <taxon>Apiales</taxon>
        <taxon>Apiaceae</taxon>
        <taxon>Apioideae</taxon>
        <taxon>apioid superclade</taxon>
        <taxon>Tordylieae</taxon>
        <taxon>Tordyliinae</taxon>
        <taxon>Heracleum</taxon>
    </lineage>
</organism>
<reference evidence="1" key="1">
    <citation type="submission" date="2023-02" db="EMBL/GenBank/DDBJ databases">
        <title>Genome of toxic invasive species Heracleum sosnowskyi carries increased number of genes despite the absence of recent whole-genome duplications.</title>
        <authorList>
            <person name="Schelkunov M."/>
            <person name="Shtratnikova V."/>
            <person name="Makarenko M."/>
            <person name="Klepikova A."/>
            <person name="Omelchenko D."/>
            <person name="Novikova G."/>
            <person name="Obukhova E."/>
            <person name="Bogdanov V."/>
            <person name="Penin A."/>
            <person name="Logacheva M."/>
        </authorList>
    </citation>
    <scope>NUCLEOTIDE SEQUENCE</scope>
    <source>
        <strain evidence="1">Hsosn_3</strain>
        <tissue evidence="1">Leaf</tissue>
    </source>
</reference>
<proteinExistence type="predicted"/>
<gene>
    <name evidence="1" type="ORF">POM88_016306</name>
</gene>
<dbReference type="AlphaFoldDB" id="A0AAD8MYB5"/>
<dbReference type="Pfam" id="PF03004">
    <property type="entry name" value="Transposase_24"/>
    <property type="match status" value="1"/>
</dbReference>
<evidence type="ECO:0000313" key="2">
    <source>
        <dbReference type="Proteomes" id="UP001237642"/>
    </source>
</evidence>
<comment type="caution">
    <text evidence="1">The sequence shown here is derived from an EMBL/GenBank/DDBJ whole genome shotgun (WGS) entry which is preliminary data.</text>
</comment>
<dbReference type="EMBL" id="JAUIZM010000004">
    <property type="protein sequence ID" value="KAK1388128.1"/>
    <property type="molecule type" value="Genomic_DNA"/>
</dbReference>
<reference evidence="1" key="2">
    <citation type="submission" date="2023-05" db="EMBL/GenBank/DDBJ databases">
        <authorList>
            <person name="Schelkunov M.I."/>
        </authorList>
    </citation>
    <scope>NUCLEOTIDE SEQUENCE</scope>
    <source>
        <strain evidence="1">Hsosn_3</strain>
        <tissue evidence="1">Leaf</tissue>
    </source>
</reference>
<sequence length="101" mass="11555">MLLKYWAYDEVKALDEDNKARCNSSAEPHTLGRNSLAQLRNKLKNKNPDLASPSNARIYLKSRKRKPGRKYKSSGDVVQKRIEDIKEMLKDGNAAYTKQTS</sequence>
<dbReference type="InterPro" id="IPR004252">
    <property type="entry name" value="Probable_transposase_24"/>
</dbReference>